<dbReference type="Pfam" id="PF08448">
    <property type="entry name" value="PAS_4"/>
    <property type="match status" value="1"/>
</dbReference>
<dbReference type="InterPro" id="IPR052155">
    <property type="entry name" value="Biofilm_reg_signaling"/>
</dbReference>
<accession>A0A1Z3N4G7</accession>
<dbReference type="PANTHER" id="PTHR44757">
    <property type="entry name" value="DIGUANYLATE CYCLASE DGCP"/>
    <property type="match status" value="1"/>
</dbReference>
<gene>
    <name evidence="3" type="ORF">B9G79_01205</name>
</gene>
<dbReference type="InterPro" id="IPR035965">
    <property type="entry name" value="PAS-like_dom_sf"/>
</dbReference>
<evidence type="ECO:0000259" key="2">
    <source>
        <dbReference type="PROSITE" id="PS50112"/>
    </source>
</evidence>
<dbReference type="AlphaFoldDB" id="A0A1Z3N4G7"/>
<feature type="domain" description="PAS" evidence="2">
    <location>
        <begin position="214"/>
        <end position="287"/>
    </location>
</feature>
<feature type="transmembrane region" description="Helical" evidence="1">
    <location>
        <begin position="54"/>
        <end position="74"/>
    </location>
</feature>
<name>A0A1Z3N4G7_BDEBC</name>
<dbReference type="Gene3D" id="3.30.450.20">
    <property type="entry name" value="PAS domain"/>
    <property type="match status" value="2"/>
</dbReference>
<dbReference type="SUPFAM" id="SSF55785">
    <property type="entry name" value="PYP-like sensor domain (PAS domain)"/>
    <property type="match status" value="2"/>
</dbReference>
<dbReference type="NCBIfam" id="TIGR00229">
    <property type="entry name" value="sensory_box"/>
    <property type="match status" value="2"/>
</dbReference>
<proteinExistence type="predicted"/>
<dbReference type="CDD" id="cd00130">
    <property type="entry name" value="PAS"/>
    <property type="match status" value="2"/>
</dbReference>
<evidence type="ECO:0000313" key="3">
    <source>
        <dbReference type="EMBL" id="ASD62277.1"/>
    </source>
</evidence>
<protein>
    <submittedName>
        <fullName evidence="3">PAS domain S-box protein</fullName>
    </submittedName>
</protein>
<sequence length="327" mass="36402">MVLALNDKKKTIEYFSSWHVQNKITLICLISILLLSALFVAAAILLPAITTTQIIAFIILIPAIACFGIATCHSSGLELEKARRDYDKMAQRLSETEDSQITLDRFFTISNDLMAVAGKDGRLKKVSKSLVNTLGYSEETLLSTPFFEFIHPDDRVSTRENIKALSLGLRSVDFVNRYRTAEGSYRTLSWSAAADDELGVRFASARDVTDERNFRTRMQQILDSAPFLLIVKDTEGTITNCNDAFAGMVGFTRESLLGKNIRLLKSPFHSAPSEKEQEVLRSQIPVTYDEVLVTNGTEEKYLSTVFPIVDQTGKAISIGKVSVKVLQ</sequence>
<keyword evidence="1" id="KW-0472">Membrane</keyword>
<feature type="transmembrane region" description="Helical" evidence="1">
    <location>
        <begin position="24"/>
        <end position="48"/>
    </location>
</feature>
<dbReference type="PROSITE" id="PS50112">
    <property type="entry name" value="PAS"/>
    <property type="match status" value="2"/>
</dbReference>
<feature type="domain" description="PAS" evidence="2">
    <location>
        <begin position="99"/>
        <end position="163"/>
    </location>
</feature>
<dbReference type="EMBL" id="CP020946">
    <property type="protein sequence ID" value="ASD62277.1"/>
    <property type="molecule type" value="Genomic_DNA"/>
</dbReference>
<keyword evidence="1" id="KW-1133">Transmembrane helix</keyword>
<dbReference type="RefSeq" id="WP_088563927.1">
    <property type="nucleotide sequence ID" value="NZ_CP020946.1"/>
</dbReference>
<dbReference type="InterPro" id="IPR013656">
    <property type="entry name" value="PAS_4"/>
</dbReference>
<dbReference type="InterPro" id="IPR013655">
    <property type="entry name" value="PAS_fold_3"/>
</dbReference>
<organism evidence="3 4">
    <name type="scientific">Bdellovibrio bacteriovorus</name>
    <dbReference type="NCBI Taxonomy" id="959"/>
    <lineage>
        <taxon>Bacteria</taxon>
        <taxon>Pseudomonadati</taxon>
        <taxon>Bdellovibrionota</taxon>
        <taxon>Bdellovibrionia</taxon>
        <taxon>Bdellovibrionales</taxon>
        <taxon>Pseudobdellovibrionaceae</taxon>
        <taxon>Bdellovibrio</taxon>
    </lineage>
</organism>
<dbReference type="SMART" id="SM00091">
    <property type="entry name" value="PAS"/>
    <property type="match status" value="2"/>
</dbReference>
<evidence type="ECO:0000313" key="4">
    <source>
        <dbReference type="Proteomes" id="UP000197003"/>
    </source>
</evidence>
<keyword evidence="1" id="KW-0812">Transmembrane</keyword>
<dbReference type="Proteomes" id="UP000197003">
    <property type="component" value="Chromosome"/>
</dbReference>
<dbReference type="PANTHER" id="PTHR44757:SF2">
    <property type="entry name" value="BIOFILM ARCHITECTURE MAINTENANCE PROTEIN MBAA"/>
    <property type="match status" value="1"/>
</dbReference>
<dbReference type="OrthoDB" id="5288098at2"/>
<dbReference type="InterPro" id="IPR000014">
    <property type="entry name" value="PAS"/>
</dbReference>
<evidence type="ECO:0000256" key="1">
    <source>
        <dbReference type="SAM" id="Phobius"/>
    </source>
</evidence>
<dbReference type="Pfam" id="PF08447">
    <property type="entry name" value="PAS_3"/>
    <property type="match status" value="1"/>
</dbReference>
<reference evidence="3 4" key="1">
    <citation type="submission" date="2017-04" db="EMBL/GenBank/DDBJ databases">
        <title>Whole genome sequence of Bdellovibrio bacteriovorus strain SSB218315.</title>
        <authorList>
            <person name="Oyedara O."/>
            <person name="Rodriguez-Perez M.A."/>
        </authorList>
    </citation>
    <scope>NUCLEOTIDE SEQUENCE [LARGE SCALE GENOMIC DNA]</scope>
    <source>
        <strain evidence="3 4">SSB218315</strain>
    </source>
</reference>